<proteinExistence type="predicted"/>
<protein>
    <submittedName>
        <fullName evidence="1">Uncharacterized protein</fullName>
    </submittedName>
</protein>
<evidence type="ECO:0000313" key="2">
    <source>
        <dbReference type="Proteomes" id="UP001060215"/>
    </source>
</evidence>
<reference evidence="1 2" key="1">
    <citation type="journal article" date="2022" name="Plant J.">
        <title>Chromosome-level genome of Camellia lanceoleosa provides a valuable resource for understanding genome evolution and self-incompatibility.</title>
        <authorList>
            <person name="Gong W."/>
            <person name="Xiao S."/>
            <person name="Wang L."/>
            <person name="Liao Z."/>
            <person name="Chang Y."/>
            <person name="Mo W."/>
            <person name="Hu G."/>
            <person name="Li W."/>
            <person name="Zhao G."/>
            <person name="Zhu H."/>
            <person name="Hu X."/>
            <person name="Ji K."/>
            <person name="Xiang X."/>
            <person name="Song Q."/>
            <person name="Yuan D."/>
            <person name="Jin S."/>
            <person name="Zhang L."/>
        </authorList>
    </citation>
    <scope>NUCLEOTIDE SEQUENCE [LARGE SCALE GENOMIC DNA]</scope>
    <source>
        <strain evidence="1">SQ_2022a</strain>
    </source>
</reference>
<name>A0ACC0IRJ6_9ERIC</name>
<gene>
    <name evidence="1" type="ORF">LOK49_LG02G02436</name>
</gene>
<sequence>MCASGGKDGVILFWDPVAIEASIKIWDLESKTIVVDLKVDAKQEAEMNEGGAAVSSGLSLHFYSKTKAVAFTLIGGVQHADASVYQCFRNVGKVDIIISMDDRQSKTALEEGKLEDAVSCKAKVTGEGDDKYLIATVEQPLCAYHLDDWIHPSQLPIRYAGYSSCFRKEAGSHGRDILGIFQESKAKDDHFCLLEDNVTGLVGAYDRPEFVLYWNEVHNSYFCHCHV</sequence>
<comment type="caution">
    <text evidence="1">The sequence shown here is derived from an EMBL/GenBank/DDBJ whole genome shotgun (WGS) entry which is preliminary data.</text>
</comment>
<accession>A0ACC0IRJ6</accession>
<organism evidence="1 2">
    <name type="scientific">Camellia lanceoleosa</name>
    <dbReference type="NCBI Taxonomy" id="1840588"/>
    <lineage>
        <taxon>Eukaryota</taxon>
        <taxon>Viridiplantae</taxon>
        <taxon>Streptophyta</taxon>
        <taxon>Embryophyta</taxon>
        <taxon>Tracheophyta</taxon>
        <taxon>Spermatophyta</taxon>
        <taxon>Magnoliopsida</taxon>
        <taxon>eudicotyledons</taxon>
        <taxon>Gunneridae</taxon>
        <taxon>Pentapetalae</taxon>
        <taxon>asterids</taxon>
        <taxon>Ericales</taxon>
        <taxon>Theaceae</taxon>
        <taxon>Camellia</taxon>
    </lineage>
</organism>
<keyword evidence="2" id="KW-1185">Reference proteome</keyword>
<evidence type="ECO:0000313" key="1">
    <source>
        <dbReference type="EMBL" id="KAI8028255.1"/>
    </source>
</evidence>
<dbReference type="EMBL" id="CM045760">
    <property type="protein sequence ID" value="KAI8028255.1"/>
    <property type="molecule type" value="Genomic_DNA"/>
</dbReference>
<dbReference type="Proteomes" id="UP001060215">
    <property type="component" value="Chromosome 3"/>
</dbReference>